<comment type="subcellular location">
    <subcellularLocation>
        <location evidence="2">Cytoplasm</location>
    </subcellularLocation>
    <subcellularLocation>
        <location evidence="1">Nucleus</location>
    </subcellularLocation>
</comment>
<keyword evidence="12" id="KW-0539">Nucleus</keyword>
<feature type="compositionally biased region" description="Acidic residues" evidence="13">
    <location>
        <begin position="131"/>
        <end position="144"/>
    </location>
</feature>
<dbReference type="AlphaFoldDB" id="A0A061R5C9"/>
<feature type="region of interest" description="Disordered" evidence="13">
    <location>
        <begin position="644"/>
        <end position="700"/>
    </location>
</feature>
<evidence type="ECO:0000256" key="1">
    <source>
        <dbReference type="ARBA" id="ARBA00004123"/>
    </source>
</evidence>
<feature type="compositionally biased region" description="Basic and acidic residues" evidence="13">
    <location>
        <begin position="363"/>
        <end position="372"/>
    </location>
</feature>
<evidence type="ECO:0000259" key="14">
    <source>
        <dbReference type="SMART" id="SM01044"/>
    </source>
</evidence>
<feature type="compositionally biased region" description="Acidic residues" evidence="13">
    <location>
        <begin position="297"/>
        <end position="312"/>
    </location>
</feature>
<dbReference type="Pfam" id="PF09405">
    <property type="entry name" value="Btz"/>
    <property type="match status" value="1"/>
</dbReference>
<feature type="compositionally biased region" description="Pro residues" evidence="13">
    <location>
        <begin position="649"/>
        <end position="669"/>
    </location>
</feature>
<evidence type="ECO:0000256" key="7">
    <source>
        <dbReference type="ARBA" id="ARBA00022816"/>
    </source>
</evidence>
<dbReference type="InterPro" id="IPR044796">
    <property type="entry name" value="MLN51_plant"/>
</dbReference>
<keyword evidence="6" id="KW-0507">mRNA processing</keyword>
<keyword evidence="9" id="KW-0694">RNA-binding</keyword>
<accession>A0A061R5C9</accession>
<keyword evidence="11" id="KW-0508">mRNA splicing</keyword>
<feature type="compositionally biased region" description="Basic and acidic residues" evidence="13">
    <location>
        <begin position="334"/>
        <end position="347"/>
    </location>
</feature>
<evidence type="ECO:0000256" key="12">
    <source>
        <dbReference type="ARBA" id="ARBA00023242"/>
    </source>
</evidence>
<reference evidence="15" key="1">
    <citation type="submission" date="2014-05" db="EMBL/GenBank/DDBJ databases">
        <title>The transcriptome of the halophilic microalga Tetraselmis sp. GSL018 isolated from the Great Salt Lake, Utah.</title>
        <authorList>
            <person name="Jinkerson R.E."/>
            <person name="D'Adamo S."/>
            <person name="Posewitz M.C."/>
        </authorList>
    </citation>
    <scope>NUCLEOTIDE SEQUENCE</scope>
    <source>
        <strain evidence="15">GSL018</strain>
    </source>
</reference>
<evidence type="ECO:0000256" key="6">
    <source>
        <dbReference type="ARBA" id="ARBA00022664"/>
    </source>
</evidence>
<comment type="similarity">
    <text evidence="3">Belongs to the CASC3 family.</text>
</comment>
<evidence type="ECO:0000256" key="8">
    <source>
        <dbReference type="ARBA" id="ARBA00022845"/>
    </source>
</evidence>
<evidence type="ECO:0000256" key="11">
    <source>
        <dbReference type="ARBA" id="ARBA00023187"/>
    </source>
</evidence>
<organism evidence="15">
    <name type="scientific">Tetraselmis sp. GSL018</name>
    <dbReference type="NCBI Taxonomy" id="582737"/>
    <lineage>
        <taxon>Eukaryota</taxon>
        <taxon>Viridiplantae</taxon>
        <taxon>Chlorophyta</taxon>
        <taxon>core chlorophytes</taxon>
        <taxon>Chlorodendrophyceae</taxon>
        <taxon>Chlorodendrales</taxon>
        <taxon>Chlorodendraceae</taxon>
        <taxon>Tetraselmis</taxon>
    </lineage>
</organism>
<feature type="compositionally biased region" description="Low complexity" evidence="13">
    <location>
        <begin position="85"/>
        <end position="98"/>
    </location>
</feature>
<dbReference type="GO" id="GO:0000184">
    <property type="term" value="P:nuclear-transcribed mRNA catabolic process, nonsense-mediated decay"/>
    <property type="evidence" value="ECO:0007669"/>
    <property type="project" value="UniProtKB-KW"/>
</dbReference>
<dbReference type="GO" id="GO:0005737">
    <property type="term" value="C:cytoplasm"/>
    <property type="evidence" value="ECO:0007669"/>
    <property type="project" value="UniProtKB-SubCell"/>
</dbReference>
<keyword evidence="10" id="KW-0866">Nonsense-mediated mRNA decay</keyword>
<evidence type="ECO:0000313" key="15">
    <source>
        <dbReference type="EMBL" id="JAC65974.1"/>
    </source>
</evidence>
<feature type="compositionally biased region" description="Basic residues" evidence="13">
    <location>
        <begin position="389"/>
        <end position="411"/>
    </location>
</feature>
<feature type="compositionally biased region" description="Polar residues" evidence="13">
    <location>
        <begin position="565"/>
        <end position="580"/>
    </location>
</feature>
<proteinExistence type="inferred from homology"/>
<dbReference type="PANTHER" id="PTHR46837:SF5">
    <property type="entry name" value="PROTEIN MLN51 HOMOLOG"/>
    <property type="match status" value="1"/>
</dbReference>
<gene>
    <name evidence="15" type="ORF">TSPGSL018_14776</name>
</gene>
<dbReference type="SMART" id="SM01044">
    <property type="entry name" value="Btz"/>
    <property type="match status" value="1"/>
</dbReference>
<evidence type="ECO:0000256" key="10">
    <source>
        <dbReference type="ARBA" id="ARBA00023161"/>
    </source>
</evidence>
<dbReference type="GO" id="GO:0006417">
    <property type="term" value="P:regulation of translation"/>
    <property type="evidence" value="ECO:0007669"/>
    <property type="project" value="UniProtKB-KW"/>
</dbReference>
<keyword evidence="5" id="KW-0963">Cytoplasm</keyword>
<feature type="compositionally biased region" description="Acidic residues" evidence="13">
    <location>
        <begin position="268"/>
        <end position="288"/>
    </location>
</feature>
<name>A0A061R5C9_9CHLO</name>
<feature type="region of interest" description="Disordered" evidence="13">
    <location>
        <begin position="1"/>
        <end position="580"/>
    </location>
</feature>
<dbReference type="InterPro" id="IPR018545">
    <property type="entry name" value="Btz_dom"/>
</dbReference>
<dbReference type="GO" id="GO:0035145">
    <property type="term" value="C:exon-exon junction complex"/>
    <property type="evidence" value="ECO:0007669"/>
    <property type="project" value="InterPro"/>
</dbReference>
<keyword evidence="7" id="KW-0509">mRNA transport</keyword>
<evidence type="ECO:0000256" key="9">
    <source>
        <dbReference type="ARBA" id="ARBA00022884"/>
    </source>
</evidence>
<evidence type="ECO:0000256" key="3">
    <source>
        <dbReference type="ARBA" id="ARBA00009548"/>
    </source>
</evidence>
<feature type="compositionally biased region" description="Basic residues" evidence="13">
    <location>
        <begin position="493"/>
        <end position="507"/>
    </location>
</feature>
<dbReference type="PANTHER" id="PTHR46837">
    <property type="entry name" value="PROTEIN MLN51 HOMOLOG"/>
    <property type="match status" value="1"/>
</dbReference>
<sequence length="700" mass="73097">MSAHCEEASEDNEGELQGNVAPPVTSHVEKNSGLDEDSANCSEKLTEDANIESKNLDVASKTADVKTGSDQQSDAPVPDSAEVQPSSDGPGPGASSEPTVGSEPEALKTPEETREHPAEVKLGFPNSSELASEEDPTADKDEEALQGGQSKIPKARRVEMDRDAQIITEEIDSEGKQEPGSSLAAESTGFRQSGTSLSEPAEVEQHFDRLELNTGSELAGEIEQSNSEALEKGSSDPEEEHCTNEGSTGSEKLESGSVEQLSEYLSGGEEEESEHSEEDDVDYSDPEESSGVSSDSAGEEDEGQEGEGEGEEPAPAVRKKPEPFDVPRSGAFFMHDDRLGGESDSRQRRAPSRGKKLWDDDDGGKWTHDKFETLALPPDEDEDDDHQRHFGSRRGRGRGRGRGPGGRRGRGAARGSDAFGGGQAPASAARERGSGARPQRGSSREAPPRGRGARWGGQEPPGRGRGRRADFPAPPADHSEDPPPGFEAPARGGRGRRGRGPEHRRGRGGGTEAGDGDALAPTPASTLNASAAHYEPSAPGGSQGSASKSLQPGSEGFPPPFVPATYSQAPSQQPRYEVSDQTAAAAAASAYYQGAALSMPQVMYPSAAQLQATFDPSAIPYMAMGLAVDPVSGAAYLTHYQPGQAQPLAAPPSAPPPPPASEPPAPAEAPGPSAGGAQEGRAGRGPKPTSRRYSAMTGNL</sequence>
<feature type="compositionally biased region" description="Basic and acidic residues" evidence="13">
    <location>
        <begin position="105"/>
        <end position="119"/>
    </location>
</feature>
<feature type="domain" description="Btz" evidence="14">
    <location>
        <begin position="284"/>
        <end position="401"/>
    </location>
</feature>
<evidence type="ECO:0000256" key="13">
    <source>
        <dbReference type="SAM" id="MobiDB-lite"/>
    </source>
</evidence>
<evidence type="ECO:0000256" key="4">
    <source>
        <dbReference type="ARBA" id="ARBA00022448"/>
    </source>
</evidence>
<dbReference type="GO" id="GO:0008380">
    <property type="term" value="P:RNA splicing"/>
    <property type="evidence" value="ECO:0007669"/>
    <property type="project" value="UniProtKB-KW"/>
</dbReference>
<evidence type="ECO:0000256" key="2">
    <source>
        <dbReference type="ARBA" id="ARBA00004496"/>
    </source>
</evidence>
<dbReference type="GO" id="GO:0051028">
    <property type="term" value="P:mRNA transport"/>
    <property type="evidence" value="ECO:0007669"/>
    <property type="project" value="UniProtKB-KW"/>
</dbReference>
<protein>
    <recommendedName>
        <fullName evidence="14">Btz domain-containing protein</fullName>
    </recommendedName>
</protein>
<feature type="compositionally biased region" description="Polar residues" evidence="13">
    <location>
        <begin position="189"/>
        <end position="198"/>
    </location>
</feature>
<dbReference type="EMBL" id="GBEZ01020718">
    <property type="protein sequence ID" value="JAC65974.1"/>
    <property type="molecule type" value="Transcribed_RNA"/>
</dbReference>
<feature type="compositionally biased region" description="Basic and acidic residues" evidence="13">
    <location>
        <begin position="229"/>
        <end position="243"/>
    </location>
</feature>
<dbReference type="GO" id="GO:0003729">
    <property type="term" value="F:mRNA binding"/>
    <property type="evidence" value="ECO:0007669"/>
    <property type="project" value="InterPro"/>
</dbReference>
<keyword evidence="8" id="KW-0810">Translation regulation</keyword>
<keyword evidence="4" id="KW-0813">Transport</keyword>
<evidence type="ECO:0000256" key="5">
    <source>
        <dbReference type="ARBA" id="ARBA00022490"/>
    </source>
</evidence>
<feature type="compositionally biased region" description="Low complexity" evidence="13">
    <location>
        <begin position="536"/>
        <end position="549"/>
    </location>
</feature>
<dbReference type="GO" id="GO:0006397">
    <property type="term" value="P:mRNA processing"/>
    <property type="evidence" value="ECO:0007669"/>
    <property type="project" value="UniProtKB-KW"/>
</dbReference>